<dbReference type="AlphaFoldDB" id="A0A7W8LND6"/>
<evidence type="ECO:0000256" key="4">
    <source>
        <dbReference type="ARBA" id="ARBA00022452"/>
    </source>
</evidence>
<feature type="coiled-coil region" evidence="8">
    <location>
        <begin position="347"/>
        <end position="399"/>
    </location>
</feature>
<evidence type="ECO:0000256" key="5">
    <source>
        <dbReference type="ARBA" id="ARBA00022692"/>
    </source>
</evidence>
<dbReference type="GO" id="GO:0015562">
    <property type="term" value="F:efflux transmembrane transporter activity"/>
    <property type="evidence" value="ECO:0007669"/>
    <property type="project" value="InterPro"/>
</dbReference>
<dbReference type="Pfam" id="PF02321">
    <property type="entry name" value="OEP"/>
    <property type="match status" value="2"/>
</dbReference>
<evidence type="ECO:0000256" key="8">
    <source>
        <dbReference type="SAM" id="Coils"/>
    </source>
</evidence>
<comment type="similarity">
    <text evidence="2">Belongs to the outer membrane factor (OMF) (TC 1.B.17) family.</text>
</comment>
<dbReference type="GO" id="GO:1990281">
    <property type="term" value="C:efflux pump complex"/>
    <property type="evidence" value="ECO:0007669"/>
    <property type="project" value="TreeGrafter"/>
</dbReference>
<evidence type="ECO:0000256" key="7">
    <source>
        <dbReference type="ARBA" id="ARBA00023237"/>
    </source>
</evidence>
<keyword evidence="7" id="KW-0998">Cell outer membrane</keyword>
<keyword evidence="9" id="KW-0732">Signal</keyword>
<protein>
    <submittedName>
        <fullName evidence="10">Outer membrane protein TolC</fullName>
    </submittedName>
</protein>
<evidence type="ECO:0000256" key="6">
    <source>
        <dbReference type="ARBA" id="ARBA00023136"/>
    </source>
</evidence>
<feature type="chain" id="PRO_5030966377" evidence="9">
    <location>
        <begin position="21"/>
        <end position="455"/>
    </location>
</feature>
<dbReference type="Proteomes" id="UP000518887">
    <property type="component" value="Unassembled WGS sequence"/>
</dbReference>
<organism evidence="10 11">
    <name type="scientific">Treponema ruminis</name>
    <dbReference type="NCBI Taxonomy" id="744515"/>
    <lineage>
        <taxon>Bacteria</taxon>
        <taxon>Pseudomonadati</taxon>
        <taxon>Spirochaetota</taxon>
        <taxon>Spirochaetia</taxon>
        <taxon>Spirochaetales</taxon>
        <taxon>Treponemataceae</taxon>
        <taxon>Treponema</taxon>
    </lineage>
</organism>
<keyword evidence="4" id="KW-1134">Transmembrane beta strand</keyword>
<keyword evidence="8" id="KW-0175">Coiled coil</keyword>
<sequence>MKKIAGIILIGFTATALSFAQEVVKLSIDDAVDYAIKNSRTLKSKDIDLELKERASKNAWNVFLPSVTASGTMKRASEISPQYAAAGLNDYPDEESRWDVIGALSASWNFTPAYIAQIKISKAQYEAGKISWEQNLRETTTNIKKMYYGLILQQESLKIKKTSLENTRQRMNQAATNFKNGSIPELQYLKAQVDYENSKPEVDTAEQSLNQQIDLFEFMIGMPVGTPIELTSTIEPLYIDVTAEELLEKYSDNDLQIQALEKNKLAAKLGISASDLATWIPTLSLSYGWQPMYVNGSTMGLPANAKAFGFASDVGSDEKWYNSGSLSLTLAWNITNMLPWSSNRQKVKDYKQQLVQLDLSLETLKENQKVQVRKAVDTLNQAREQIDSMARNVTLAQKAYDMTVRSYRNGTTERLDLRDTESSLDQAKLGLVNQKFQYISALMDLENTLNTNLTK</sequence>
<keyword evidence="6" id="KW-0472">Membrane</keyword>
<evidence type="ECO:0000256" key="2">
    <source>
        <dbReference type="ARBA" id="ARBA00007613"/>
    </source>
</evidence>
<evidence type="ECO:0000256" key="3">
    <source>
        <dbReference type="ARBA" id="ARBA00022448"/>
    </source>
</evidence>
<dbReference type="InterPro" id="IPR051906">
    <property type="entry name" value="TolC-like"/>
</dbReference>
<dbReference type="PANTHER" id="PTHR30026:SF20">
    <property type="entry name" value="OUTER MEMBRANE PROTEIN TOLC"/>
    <property type="match status" value="1"/>
</dbReference>
<comment type="caution">
    <text evidence="10">The sequence shown here is derived from an EMBL/GenBank/DDBJ whole genome shotgun (WGS) entry which is preliminary data.</text>
</comment>
<keyword evidence="11" id="KW-1185">Reference proteome</keyword>
<accession>A0A7W8LND6</accession>
<gene>
    <name evidence="10" type="ORF">HNP76_002744</name>
</gene>
<evidence type="ECO:0000313" key="10">
    <source>
        <dbReference type="EMBL" id="MBB5227345.1"/>
    </source>
</evidence>
<dbReference type="GO" id="GO:0015288">
    <property type="term" value="F:porin activity"/>
    <property type="evidence" value="ECO:0007669"/>
    <property type="project" value="TreeGrafter"/>
</dbReference>
<dbReference type="Gene3D" id="1.20.1600.10">
    <property type="entry name" value="Outer membrane efflux proteins (OEP)"/>
    <property type="match status" value="1"/>
</dbReference>
<dbReference type="SUPFAM" id="SSF56954">
    <property type="entry name" value="Outer membrane efflux proteins (OEP)"/>
    <property type="match status" value="1"/>
</dbReference>
<reference evidence="10 11" key="1">
    <citation type="submission" date="2020-08" db="EMBL/GenBank/DDBJ databases">
        <title>Genomic Encyclopedia of Type Strains, Phase IV (KMG-IV): sequencing the most valuable type-strain genomes for metagenomic binning, comparative biology and taxonomic classification.</title>
        <authorList>
            <person name="Goeker M."/>
        </authorList>
    </citation>
    <scope>NUCLEOTIDE SEQUENCE [LARGE SCALE GENOMIC DNA]</scope>
    <source>
        <strain evidence="10 11">DSM 103462</strain>
    </source>
</reference>
<dbReference type="RefSeq" id="WP_184661494.1">
    <property type="nucleotide sequence ID" value="NZ_CP031518.1"/>
</dbReference>
<comment type="subcellular location">
    <subcellularLocation>
        <location evidence="1">Cell outer membrane</location>
    </subcellularLocation>
</comment>
<evidence type="ECO:0000313" key="11">
    <source>
        <dbReference type="Proteomes" id="UP000518887"/>
    </source>
</evidence>
<dbReference type="GO" id="GO:0009279">
    <property type="term" value="C:cell outer membrane"/>
    <property type="evidence" value="ECO:0007669"/>
    <property type="project" value="UniProtKB-SubCell"/>
</dbReference>
<evidence type="ECO:0000256" key="9">
    <source>
        <dbReference type="SAM" id="SignalP"/>
    </source>
</evidence>
<feature type="signal peptide" evidence="9">
    <location>
        <begin position="1"/>
        <end position="20"/>
    </location>
</feature>
<dbReference type="EMBL" id="JACHFQ010000010">
    <property type="protein sequence ID" value="MBB5227345.1"/>
    <property type="molecule type" value="Genomic_DNA"/>
</dbReference>
<keyword evidence="3" id="KW-0813">Transport</keyword>
<keyword evidence="5" id="KW-0812">Transmembrane</keyword>
<proteinExistence type="inferred from homology"/>
<dbReference type="InterPro" id="IPR003423">
    <property type="entry name" value="OMP_efflux"/>
</dbReference>
<name>A0A7W8LND6_9SPIR</name>
<evidence type="ECO:0000256" key="1">
    <source>
        <dbReference type="ARBA" id="ARBA00004442"/>
    </source>
</evidence>
<dbReference type="PANTHER" id="PTHR30026">
    <property type="entry name" value="OUTER MEMBRANE PROTEIN TOLC"/>
    <property type="match status" value="1"/>
</dbReference>